<keyword evidence="2" id="KW-1185">Reference proteome</keyword>
<organism evidence="1 2">
    <name type="scientific">Bacillus carboniphilus</name>
    <dbReference type="NCBI Taxonomy" id="86663"/>
    <lineage>
        <taxon>Bacteria</taxon>
        <taxon>Bacillati</taxon>
        <taxon>Bacillota</taxon>
        <taxon>Bacilli</taxon>
        <taxon>Bacillales</taxon>
        <taxon>Bacillaceae</taxon>
        <taxon>Bacillus</taxon>
    </lineage>
</organism>
<dbReference type="InterPro" id="IPR011044">
    <property type="entry name" value="Quino_amine_DH_bsu"/>
</dbReference>
<name>A0ABY9JV36_9BACI</name>
<dbReference type="Pfam" id="PF07676">
    <property type="entry name" value="PD40"/>
    <property type="match status" value="1"/>
</dbReference>
<dbReference type="NCBIfam" id="NF033675">
    <property type="entry name" value="NTTRR-F1"/>
    <property type="match status" value="1"/>
</dbReference>
<dbReference type="PANTHER" id="PTHR47197">
    <property type="entry name" value="PROTEIN NIRF"/>
    <property type="match status" value="1"/>
</dbReference>
<reference evidence="1 2" key="1">
    <citation type="submission" date="2023-06" db="EMBL/GenBank/DDBJ databases">
        <title>Five Gram-positive bacteria isolated from mangrove sediments in Shenzhen, Guangdong, China.</title>
        <authorList>
            <person name="Yu S."/>
            <person name="Zheng W."/>
            <person name="Huang Y."/>
        </authorList>
    </citation>
    <scope>NUCLEOTIDE SEQUENCE [LARGE SCALE GENOMIC DNA]</scope>
    <source>
        <strain evidence="1 2">SaN35-3</strain>
    </source>
</reference>
<proteinExistence type="predicted"/>
<gene>
    <name evidence="1" type="ORF">LC087_03405</name>
</gene>
<protein>
    <submittedName>
        <fullName evidence="1">NTTRR-F1 domain</fullName>
    </submittedName>
</protein>
<dbReference type="PANTHER" id="PTHR47197:SF3">
    <property type="entry name" value="DIHYDRO-HEME D1 DEHYDROGENASE"/>
    <property type="match status" value="1"/>
</dbReference>
<evidence type="ECO:0000313" key="2">
    <source>
        <dbReference type="Proteomes" id="UP001197974"/>
    </source>
</evidence>
<dbReference type="Gene3D" id="2.130.10.10">
    <property type="entry name" value="YVTN repeat-like/Quinoprotein amine dehydrogenase"/>
    <property type="match status" value="2"/>
</dbReference>
<dbReference type="EMBL" id="CP129013">
    <property type="protein sequence ID" value="WLR43255.1"/>
    <property type="molecule type" value="Genomic_DNA"/>
</dbReference>
<dbReference type="InterPro" id="IPR011659">
    <property type="entry name" value="WD40"/>
</dbReference>
<evidence type="ECO:0000313" key="1">
    <source>
        <dbReference type="EMBL" id="WLR43255.1"/>
    </source>
</evidence>
<dbReference type="SUPFAM" id="SSF50969">
    <property type="entry name" value="YVTN repeat-like/Quinoprotein amine dehydrogenase"/>
    <property type="match status" value="1"/>
</dbReference>
<dbReference type="Proteomes" id="UP001197974">
    <property type="component" value="Chromosome"/>
</dbReference>
<sequence>MAITQDLIQNGNFKSGTLDPWIGENADVIASPCPSIVDDFSARLKGGEEVATLFQNFNVITGETYQLVLSIATARKGTSPPVKIRVEFLNRLLEVVGIGLDESISQSQLPNGADGKFNTIQLLTAVVPKEARFARLIIEKQGLAFSPGVVIDNVLMSRITAELTPLPNTYVGNTSTDTTSIIFEDTFNTLTVGNTPNAMIRAFSDETKLLYIAFGNEEYVSVIDVSTHTEMTTISVMGTTDYYFNRNIAVSPDGSKVYIASNQSDNGFVNVVDTSTNQLVGVVTVGGNPTAVLISNNGSNVYVGSVGSTSVVQIDTDNLIITETFTLNSNYRYTLFLAITSSDQQLIVGTEGDLSNQCNGDKDLPGRFSIFDVSTGERIIENTLAECEIMYSMSISTDEMFLYVGTTLASNGSTLLRVYDTMQFKEITCLQLVKGGANFPKPNVIASISEGEGEEIIFVSGIDIVIGFIFFTNIYEVSRCNDSFTTITNICIDGFTNGFFTVSSDGSSIITANQSDNTISFFDTDSFTLNTTLDVGAGPEVLVVD</sequence>
<dbReference type="RefSeq" id="WP_226539754.1">
    <property type="nucleotide sequence ID" value="NZ_CP129013.1"/>
</dbReference>
<dbReference type="InterPro" id="IPR051200">
    <property type="entry name" value="Host-pathogen_enzymatic-act"/>
</dbReference>
<accession>A0ABY9JV36</accession>
<dbReference type="InterPro" id="IPR015943">
    <property type="entry name" value="WD40/YVTN_repeat-like_dom_sf"/>
</dbReference>
<dbReference type="InterPro" id="IPR011964">
    <property type="entry name" value="YVTN_b-propeller_repeat"/>
</dbReference>
<dbReference type="NCBIfam" id="TIGR02276">
    <property type="entry name" value="beta_rpt_yvtn"/>
    <property type="match status" value="1"/>
</dbReference>